<name>A0A2W5Q3T5_9SPHN</name>
<gene>
    <name evidence="5" type="ORF">DI555_20045</name>
</gene>
<dbReference type="GO" id="GO:0042597">
    <property type="term" value="C:periplasmic space"/>
    <property type="evidence" value="ECO:0007669"/>
    <property type="project" value="InterPro"/>
</dbReference>
<evidence type="ECO:0000313" key="5">
    <source>
        <dbReference type="EMBL" id="PZQ51977.1"/>
    </source>
</evidence>
<evidence type="ECO:0000259" key="4">
    <source>
        <dbReference type="Pfam" id="PF04234"/>
    </source>
</evidence>
<comment type="caution">
    <text evidence="5">The sequence shown here is derived from an EMBL/GenBank/DDBJ whole genome shotgun (WGS) entry which is preliminary data.</text>
</comment>
<dbReference type="GO" id="GO:0046688">
    <property type="term" value="P:response to copper ion"/>
    <property type="evidence" value="ECO:0007669"/>
    <property type="project" value="InterPro"/>
</dbReference>
<evidence type="ECO:0000313" key="6">
    <source>
        <dbReference type="Proteomes" id="UP000249082"/>
    </source>
</evidence>
<dbReference type="Pfam" id="PF04234">
    <property type="entry name" value="CopC"/>
    <property type="match status" value="1"/>
</dbReference>
<keyword evidence="2" id="KW-0186">Copper</keyword>
<dbReference type="EMBL" id="QFPX01000022">
    <property type="protein sequence ID" value="PZQ51977.1"/>
    <property type="molecule type" value="Genomic_DNA"/>
</dbReference>
<dbReference type="AlphaFoldDB" id="A0A2W5Q3T5"/>
<dbReference type="Proteomes" id="UP000249082">
    <property type="component" value="Unassembled WGS sequence"/>
</dbReference>
<dbReference type="GO" id="GO:0005507">
    <property type="term" value="F:copper ion binding"/>
    <property type="evidence" value="ECO:0007669"/>
    <property type="project" value="InterPro"/>
</dbReference>
<dbReference type="InterPro" id="IPR014756">
    <property type="entry name" value="Ig_E-set"/>
</dbReference>
<evidence type="ECO:0000256" key="2">
    <source>
        <dbReference type="ARBA" id="ARBA00023008"/>
    </source>
</evidence>
<dbReference type="SUPFAM" id="SSF81296">
    <property type="entry name" value="E set domains"/>
    <property type="match status" value="1"/>
</dbReference>
<keyword evidence="1 3" id="KW-0732">Signal</keyword>
<evidence type="ECO:0000256" key="3">
    <source>
        <dbReference type="SAM" id="SignalP"/>
    </source>
</evidence>
<feature type="chain" id="PRO_5016180508" evidence="3">
    <location>
        <begin position="27"/>
        <end position="129"/>
    </location>
</feature>
<dbReference type="Gene3D" id="2.60.40.1220">
    <property type="match status" value="1"/>
</dbReference>
<dbReference type="InterPro" id="IPR007348">
    <property type="entry name" value="CopC_dom"/>
</dbReference>
<accession>A0A2W5Q3T5</accession>
<feature type="signal peptide" evidence="3">
    <location>
        <begin position="1"/>
        <end position="26"/>
    </location>
</feature>
<dbReference type="InterPro" id="IPR014755">
    <property type="entry name" value="Cu-Rt/internalin_Ig-like"/>
</dbReference>
<reference evidence="5 6" key="1">
    <citation type="submission" date="2017-08" db="EMBL/GenBank/DDBJ databases">
        <title>Infants hospitalized years apart are colonized by the same room-sourced microbial strains.</title>
        <authorList>
            <person name="Brooks B."/>
            <person name="Olm M.R."/>
            <person name="Firek B.A."/>
            <person name="Baker R."/>
            <person name="Thomas B.C."/>
            <person name="Morowitz M.J."/>
            <person name="Banfield J.F."/>
        </authorList>
    </citation>
    <scope>NUCLEOTIDE SEQUENCE [LARGE SCALE GENOMIC DNA]</scope>
    <source>
        <strain evidence="5">S2_005_002_R2_33</strain>
    </source>
</reference>
<protein>
    <submittedName>
        <fullName evidence="5">Copper resistance protein CopC</fullName>
    </submittedName>
</protein>
<organism evidence="5 6">
    <name type="scientific">Novosphingobium pentaromativorans</name>
    <dbReference type="NCBI Taxonomy" id="205844"/>
    <lineage>
        <taxon>Bacteria</taxon>
        <taxon>Pseudomonadati</taxon>
        <taxon>Pseudomonadota</taxon>
        <taxon>Alphaproteobacteria</taxon>
        <taxon>Sphingomonadales</taxon>
        <taxon>Sphingomonadaceae</taxon>
        <taxon>Novosphingobium</taxon>
    </lineage>
</organism>
<sequence length="129" mass="13407">MRFSVPVVPILAAVLAAGALPSAALARPALVKAVPAADAAVTRPTTLTLTFSEELAPVSGIDLVMTAMPGMADHKPMPIKGFTAKTSGKVLTVALPRPLPVGTYRLSWHAVGNTADQDRAEGSYSFKVR</sequence>
<feature type="domain" description="CopC" evidence="4">
    <location>
        <begin position="29"/>
        <end position="128"/>
    </location>
</feature>
<proteinExistence type="predicted"/>
<evidence type="ECO:0000256" key="1">
    <source>
        <dbReference type="ARBA" id="ARBA00022729"/>
    </source>
</evidence>